<dbReference type="GO" id="GO:0008422">
    <property type="term" value="F:beta-glucosidase activity"/>
    <property type="evidence" value="ECO:0007669"/>
    <property type="project" value="TreeGrafter"/>
</dbReference>
<proteinExistence type="inferred from homology"/>
<dbReference type="PANTHER" id="PTHR10353">
    <property type="entry name" value="GLYCOSYL HYDROLASE"/>
    <property type="match status" value="1"/>
</dbReference>
<dbReference type="GO" id="GO:0016052">
    <property type="term" value="P:carbohydrate catabolic process"/>
    <property type="evidence" value="ECO:0007669"/>
    <property type="project" value="TreeGrafter"/>
</dbReference>
<dbReference type="RefSeq" id="WP_013424550.1">
    <property type="nucleotide sequence ID" value="NC_014666.1"/>
</dbReference>
<dbReference type="Gene3D" id="3.20.20.80">
    <property type="entry name" value="Glycosidases"/>
    <property type="match status" value="1"/>
</dbReference>
<accession>E3IXX7</accession>
<evidence type="ECO:0000256" key="2">
    <source>
        <dbReference type="ARBA" id="ARBA00022801"/>
    </source>
</evidence>
<keyword evidence="6" id="KW-1185">Reference proteome</keyword>
<keyword evidence="3" id="KW-0326">Glycosidase</keyword>
<dbReference type="EMBL" id="CP002299">
    <property type="protein sequence ID" value="ADP81432.1"/>
    <property type="molecule type" value="Genomic_DNA"/>
</dbReference>
<dbReference type="STRING" id="298654.FraEuI1c_3423"/>
<keyword evidence="2 5" id="KW-0378">Hydrolase</keyword>
<name>E3IXX7_PSEI1</name>
<dbReference type="AlphaFoldDB" id="E3IXX7"/>
<organism evidence="5 6">
    <name type="scientific">Pseudofrankia inefficax (strain DSM 45817 / CECT 9037 / DDB 130130 / EuI1c)</name>
    <name type="common">Frankia inefficax</name>
    <dbReference type="NCBI Taxonomy" id="298654"/>
    <lineage>
        <taxon>Bacteria</taxon>
        <taxon>Bacillati</taxon>
        <taxon>Actinomycetota</taxon>
        <taxon>Actinomycetes</taxon>
        <taxon>Frankiales</taxon>
        <taxon>Frankiaceae</taxon>
        <taxon>Pseudofrankia</taxon>
    </lineage>
</organism>
<dbReference type="PRINTS" id="PR00131">
    <property type="entry name" value="GLHYDRLASE1"/>
</dbReference>
<dbReference type="GO" id="GO:0005829">
    <property type="term" value="C:cytosol"/>
    <property type="evidence" value="ECO:0007669"/>
    <property type="project" value="TreeGrafter"/>
</dbReference>
<dbReference type="HOGENOM" id="CLU_001859_1_3_11"/>
<dbReference type="InterPro" id="IPR017853">
    <property type="entry name" value="GH"/>
</dbReference>
<dbReference type="SUPFAM" id="SSF51445">
    <property type="entry name" value="(Trans)glycosidases"/>
    <property type="match status" value="1"/>
</dbReference>
<evidence type="ECO:0000256" key="1">
    <source>
        <dbReference type="ARBA" id="ARBA00010838"/>
    </source>
</evidence>
<reference evidence="5 6" key="1">
    <citation type="submission" date="2010-10" db="EMBL/GenBank/DDBJ databases">
        <title>Complete sequence of Frankia sp. EuI1c.</title>
        <authorList>
            <consortium name="US DOE Joint Genome Institute"/>
            <person name="Lucas S."/>
            <person name="Copeland A."/>
            <person name="Lapidus A."/>
            <person name="Cheng J.-F."/>
            <person name="Bruce D."/>
            <person name="Goodwin L."/>
            <person name="Pitluck S."/>
            <person name="Chertkov O."/>
            <person name="Detter J.C."/>
            <person name="Han C."/>
            <person name="Tapia R."/>
            <person name="Land M."/>
            <person name="Hauser L."/>
            <person name="Jeffries C."/>
            <person name="Kyrpides N."/>
            <person name="Ivanova N."/>
            <person name="Mikhailova N."/>
            <person name="Beauchemin N."/>
            <person name="Sen A."/>
            <person name="Sur S.A."/>
            <person name="Gtari M."/>
            <person name="Wall L."/>
            <person name="Tisa L."/>
            <person name="Woyke T."/>
        </authorList>
    </citation>
    <scope>NUCLEOTIDE SEQUENCE [LARGE SCALE GENOMIC DNA]</scope>
    <source>
        <strain evidence="6">DSM 45817 / CECT 9037 / EuI1c</strain>
    </source>
</reference>
<dbReference type="InParanoid" id="E3IXX7"/>
<dbReference type="PANTHER" id="PTHR10353:SF36">
    <property type="entry name" value="LP05116P"/>
    <property type="match status" value="1"/>
</dbReference>
<dbReference type="InterPro" id="IPR033132">
    <property type="entry name" value="GH_1_N_CS"/>
</dbReference>
<dbReference type="Pfam" id="PF00232">
    <property type="entry name" value="Glyco_hydro_1"/>
    <property type="match status" value="2"/>
</dbReference>
<evidence type="ECO:0000313" key="5">
    <source>
        <dbReference type="EMBL" id="ADP81432.1"/>
    </source>
</evidence>
<dbReference type="eggNOG" id="COG2723">
    <property type="taxonomic scope" value="Bacteria"/>
</dbReference>
<gene>
    <name evidence="5" type="ordered locus">FraEuI1c_3423</name>
</gene>
<dbReference type="CAZy" id="GH1">
    <property type="family name" value="Glycoside Hydrolase Family 1"/>
</dbReference>
<comment type="similarity">
    <text evidence="1 4">Belongs to the glycosyl hydrolase 1 family.</text>
</comment>
<protein>
    <submittedName>
        <fullName evidence="5">Glycoside hydrolase family 1</fullName>
    </submittedName>
</protein>
<evidence type="ECO:0000256" key="4">
    <source>
        <dbReference type="RuleBase" id="RU003690"/>
    </source>
</evidence>
<evidence type="ECO:0000256" key="3">
    <source>
        <dbReference type="ARBA" id="ARBA00023295"/>
    </source>
</evidence>
<dbReference type="PROSITE" id="PS00653">
    <property type="entry name" value="GLYCOSYL_HYDROL_F1_2"/>
    <property type="match status" value="1"/>
</dbReference>
<evidence type="ECO:0000313" key="6">
    <source>
        <dbReference type="Proteomes" id="UP000002484"/>
    </source>
</evidence>
<dbReference type="InterPro" id="IPR001360">
    <property type="entry name" value="Glyco_hydro_1"/>
</dbReference>
<sequence>MSTFPDGFLWGAATAAHQVEGGNVNADLWAAEWAPNSHFAEPSGDACDHYHRYPEDIAILADLGLNAYRFGVEWARIEPEEGYFSRAALDHYRRMVGTCLDHGVTPVVTYNHFTAPRWFAAAGGWSGAAAVDRFARYAARVTEHIGDLVPWICTFNEPNVVSMMVHLGLVPAAAREDGLGLSDGAGAPAERPRATGSWPAPSVEVMAAAHRKAVEAIKSGPGDAAVGWTLALIDLQPADGGEDRCAAVRQATELDWLDVSRDDDFVGVQTYTRERIGPAGLLPVPDGVPTTQTGWEVYPRALGHAVRLAAGHAQVPILVTENGMATADDDARVAYTAGALEGLAACLADGVDVRGYLHWTLLDNFEWTSGFAMTFGLIAVDRTTFTRTVKPSARWLGDVARANRLP</sequence>
<dbReference type="Proteomes" id="UP000002484">
    <property type="component" value="Chromosome"/>
</dbReference>
<dbReference type="KEGG" id="fri:FraEuI1c_3423"/>
<dbReference type="OrthoDB" id="9765195at2"/>